<reference evidence="5" key="1">
    <citation type="submission" date="2021-01" db="EMBL/GenBank/DDBJ databases">
        <title>YIM 132084 draft genome.</title>
        <authorList>
            <person name="An D."/>
        </authorList>
    </citation>
    <scope>NUCLEOTIDE SEQUENCE</scope>
    <source>
        <strain evidence="5">YIM 132084</strain>
    </source>
</reference>
<dbReference type="PROSITE" id="PS01117">
    <property type="entry name" value="HTH_MARR_1"/>
    <property type="match status" value="1"/>
</dbReference>
<feature type="domain" description="HTH marR-type" evidence="4">
    <location>
        <begin position="1"/>
        <end position="119"/>
    </location>
</feature>
<keyword evidence="3" id="KW-0804">Transcription</keyword>
<evidence type="ECO:0000256" key="3">
    <source>
        <dbReference type="ARBA" id="ARBA00023163"/>
    </source>
</evidence>
<dbReference type="SMART" id="SM00347">
    <property type="entry name" value="HTH_MARR"/>
    <property type="match status" value="1"/>
</dbReference>
<gene>
    <name evidence="5" type="ORF">JL106_03730</name>
</gene>
<evidence type="ECO:0000313" key="6">
    <source>
        <dbReference type="Proteomes" id="UP000663792"/>
    </source>
</evidence>
<accession>A0A939BVC9</accession>
<dbReference type="GO" id="GO:0003700">
    <property type="term" value="F:DNA-binding transcription factor activity"/>
    <property type="evidence" value="ECO:0007669"/>
    <property type="project" value="InterPro"/>
</dbReference>
<dbReference type="InterPro" id="IPR036388">
    <property type="entry name" value="WH-like_DNA-bd_sf"/>
</dbReference>
<protein>
    <submittedName>
        <fullName evidence="5">MarR family transcriptional regulator</fullName>
    </submittedName>
</protein>
<dbReference type="Gene3D" id="1.10.10.10">
    <property type="entry name" value="Winged helix-like DNA-binding domain superfamily/Winged helix DNA-binding domain"/>
    <property type="match status" value="1"/>
</dbReference>
<sequence>MRQEDHPAHALTLTQMSALSVIWREGPLTAGELAAKEQVKPPSITRVVSALEQSGLVTRQGNPDDGRQVLVTITDTGTAEIENLVRARELWLGQQLAQLSQRDRAVLEKATGILDRLAASD</sequence>
<name>A0A939BVC9_9ACTN</name>
<proteinExistence type="predicted"/>
<dbReference type="PROSITE" id="PS50995">
    <property type="entry name" value="HTH_MARR_2"/>
    <property type="match status" value="1"/>
</dbReference>
<dbReference type="InterPro" id="IPR036390">
    <property type="entry name" value="WH_DNA-bd_sf"/>
</dbReference>
<dbReference type="Proteomes" id="UP000663792">
    <property type="component" value="Unassembled WGS sequence"/>
</dbReference>
<keyword evidence="6" id="KW-1185">Reference proteome</keyword>
<comment type="caution">
    <text evidence="5">The sequence shown here is derived from an EMBL/GenBank/DDBJ whole genome shotgun (WGS) entry which is preliminary data.</text>
</comment>
<dbReference type="SUPFAM" id="SSF46785">
    <property type="entry name" value="Winged helix' DNA-binding domain"/>
    <property type="match status" value="1"/>
</dbReference>
<organism evidence="5 6">
    <name type="scientific">Nakamurella leprariae</name>
    <dbReference type="NCBI Taxonomy" id="2803911"/>
    <lineage>
        <taxon>Bacteria</taxon>
        <taxon>Bacillati</taxon>
        <taxon>Actinomycetota</taxon>
        <taxon>Actinomycetes</taxon>
        <taxon>Nakamurellales</taxon>
        <taxon>Nakamurellaceae</taxon>
        <taxon>Nakamurella</taxon>
    </lineage>
</organism>
<dbReference type="PRINTS" id="PR00598">
    <property type="entry name" value="HTHMARR"/>
</dbReference>
<keyword evidence="2" id="KW-0238">DNA-binding</keyword>
<evidence type="ECO:0000256" key="2">
    <source>
        <dbReference type="ARBA" id="ARBA00023125"/>
    </source>
</evidence>
<evidence type="ECO:0000256" key="1">
    <source>
        <dbReference type="ARBA" id="ARBA00023015"/>
    </source>
</evidence>
<dbReference type="GO" id="GO:0003677">
    <property type="term" value="F:DNA binding"/>
    <property type="evidence" value="ECO:0007669"/>
    <property type="project" value="UniProtKB-KW"/>
</dbReference>
<dbReference type="PANTHER" id="PTHR39515">
    <property type="entry name" value="CONSERVED PROTEIN"/>
    <property type="match status" value="1"/>
</dbReference>
<dbReference type="InterPro" id="IPR052526">
    <property type="entry name" value="HTH-type_Bedaq_tolerance"/>
</dbReference>
<evidence type="ECO:0000313" key="5">
    <source>
        <dbReference type="EMBL" id="MBM9466388.1"/>
    </source>
</evidence>
<dbReference type="EMBL" id="JAERWK010000005">
    <property type="protein sequence ID" value="MBM9466388.1"/>
    <property type="molecule type" value="Genomic_DNA"/>
</dbReference>
<dbReference type="AlphaFoldDB" id="A0A939BVC9"/>
<dbReference type="InterPro" id="IPR000835">
    <property type="entry name" value="HTH_MarR-typ"/>
</dbReference>
<keyword evidence="1" id="KW-0805">Transcription regulation</keyword>
<dbReference type="PANTHER" id="PTHR39515:SF2">
    <property type="entry name" value="HTH-TYPE TRANSCRIPTIONAL REGULATOR RV0880"/>
    <property type="match status" value="1"/>
</dbReference>
<evidence type="ECO:0000259" key="4">
    <source>
        <dbReference type="PROSITE" id="PS50995"/>
    </source>
</evidence>
<dbReference type="InterPro" id="IPR023187">
    <property type="entry name" value="Tscrpt_reg_MarR-type_CS"/>
</dbReference>
<dbReference type="Pfam" id="PF01047">
    <property type="entry name" value="MarR"/>
    <property type="match status" value="1"/>
</dbReference>